<dbReference type="AlphaFoldDB" id="A0A7S1GCZ0"/>
<dbReference type="EMBL" id="HBFS01021038">
    <property type="protein sequence ID" value="CAD8920802.1"/>
    <property type="molecule type" value="Transcribed_RNA"/>
</dbReference>
<organism evidence="1">
    <name type="scientific">Bicosoecida sp. CB-2014</name>
    <dbReference type="NCBI Taxonomy" id="1486930"/>
    <lineage>
        <taxon>Eukaryota</taxon>
        <taxon>Sar</taxon>
        <taxon>Stramenopiles</taxon>
        <taxon>Bigyra</taxon>
        <taxon>Opalozoa</taxon>
        <taxon>Bicosoecida</taxon>
    </lineage>
</organism>
<proteinExistence type="predicted"/>
<evidence type="ECO:0000313" key="1">
    <source>
        <dbReference type="EMBL" id="CAD8920802.1"/>
    </source>
</evidence>
<accession>A0A7S1GCZ0</accession>
<reference evidence="1" key="1">
    <citation type="submission" date="2021-01" db="EMBL/GenBank/DDBJ databases">
        <authorList>
            <person name="Corre E."/>
            <person name="Pelletier E."/>
            <person name="Niang G."/>
            <person name="Scheremetjew M."/>
            <person name="Finn R."/>
            <person name="Kale V."/>
            <person name="Holt S."/>
            <person name="Cochrane G."/>
            <person name="Meng A."/>
            <person name="Brown T."/>
            <person name="Cohen L."/>
        </authorList>
    </citation>
    <scope>NUCLEOTIDE SEQUENCE</scope>
    <source>
        <strain evidence="1">Ms1</strain>
    </source>
</reference>
<name>A0A7S1GCZ0_9STRA</name>
<gene>
    <name evidence="1" type="ORF">BSP0115_LOCUS14064</name>
</gene>
<sequence>MPEEPHELRERHAVLLAVVDEHEEEPAHLRVRDVDAEAVQAALEVVDAGALCARRARAHPAPWRAAGTLPRVSKGGASALAVRVRAGTYLSKVTLSGVREAYTAELMRSNVVCGTVSATGPS</sequence>
<protein>
    <submittedName>
        <fullName evidence="1">Uncharacterized protein</fullName>
    </submittedName>
</protein>